<name>A0AAD8MZQ9_9APIA</name>
<keyword evidence="4" id="KW-1185">Reference proteome</keyword>
<accession>A0AAD8MZQ9</accession>
<dbReference type="Pfam" id="PF26578">
    <property type="entry name" value="LLG1"/>
    <property type="match status" value="1"/>
</dbReference>
<evidence type="ECO:0000313" key="4">
    <source>
        <dbReference type="Proteomes" id="UP001237642"/>
    </source>
</evidence>
<proteinExistence type="predicted"/>
<dbReference type="EMBL" id="JAUIZM010000002">
    <property type="protein sequence ID" value="KAK1396255.1"/>
    <property type="molecule type" value="Genomic_DNA"/>
</dbReference>
<dbReference type="PANTHER" id="PTHR31533:SF35">
    <property type="entry name" value="GPI-ANCHORED PROTEIN LLG2-RELATED"/>
    <property type="match status" value="1"/>
</dbReference>
<feature type="chain" id="PRO_5042001067" evidence="1">
    <location>
        <begin position="22"/>
        <end position="153"/>
    </location>
</feature>
<protein>
    <submittedName>
        <fullName evidence="3">GPI-anchored protein LORELEI</fullName>
    </submittedName>
</protein>
<evidence type="ECO:0000256" key="1">
    <source>
        <dbReference type="SAM" id="SignalP"/>
    </source>
</evidence>
<feature type="signal peptide" evidence="1">
    <location>
        <begin position="1"/>
        <end position="21"/>
    </location>
</feature>
<feature type="domain" description="GPI-anchored protein LLG1-like" evidence="2">
    <location>
        <begin position="48"/>
        <end position="125"/>
    </location>
</feature>
<dbReference type="InterPro" id="IPR058888">
    <property type="entry name" value="LLG1-like"/>
</dbReference>
<dbReference type="Proteomes" id="UP001237642">
    <property type="component" value="Unassembled WGS sequence"/>
</dbReference>
<reference evidence="3" key="1">
    <citation type="submission" date="2023-02" db="EMBL/GenBank/DDBJ databases">
        <title>Genome of toxic invasive species Heracleum sosnowskyi carries increased number of genes despite the absence of recent whole-genome duplications.</title>
        <authorList>
            <person name="Schelkunov M."/>
            <person name="Shtratnikova V."/>
            <person name="Makarenko M."/>
            <person name="Klepikova A."/>
            <person name="Omelchenko D."/>
            <person name="Novikova G."/>
            <person name="Obukhova E."/>
            <person name="Bogdanov V."/>
            <person name="Penin A."/>
            <person name="Logacheva M."/>
        </authorList>
    </citation>
    <scope>NUCLEOTIDE SEQUENCE</scope>
    <source>
        <strain evidence="3">Hsosn_3</strain>
        <tissue evidence="3">Leaf</tissue>
    </source>
</reference>
<organism evidence="3 4">
    <name type="scientific">Heracleum sosnowskyi</name>
    <dbReference type="NCBI Taxonomy" id="360622"/>
    <lineage>
        <taxon>Eukaryota</taxon>
        <taxon>Viridiplantae</taxon>
        <taxon>Streptophyta</taxon>
        <taxon>Embryophyta</taxon>
        <taxon>Tracheophyta</taxon>
        <taxon>Spermatophyta</taxon>
        <taxon>Magnoliopsida</taxon>
        <taxon>eudicotyledons</taxon>
        <taxon>Gunneridae</taxon>
        <taxon>Pentapetalae</taxon>
        <taxon>asterids</taxon>
        <taxon>campanulids</taxon>
        <taxon>Apiales</taxon>
        <taxon>Apiaceae</taxon>
        <taxon>Apioideae</taxon>
        <taxon>apioid superclade</taxon>
        <taxon>Tordylieae</taxon>
        <taxon>Tordyliinae</taxon>
        <taxon>Heracleum</taxon>
    </lineage>
</organism>
<reference evidence="3" key="2">
    <citation type="submission" date="2023-05" db="EMBL/GenBank/DDBJ databases">
        <authorList>
            <person name="Schelkunov M.I."/>
        </authorList>
    </citation>
    <scope>NUCLEOTIDE SEQUENCE</scope>
    <source>
        <strain evidence="3">Hsosn_3</strain>
        <tissue evidence="3">Leaf</tissue>
    </source>
</reference>
<dbReference type="AlphaFoldDB" id="A0AAD8MZQ9"/>
<dbReference type="PANTHER" id="PTHR31533">
    <property type="entry name" value="GPI-ANCHORED PROTEIN LLG1-RELATED-RELATED"/>
    <property type="match status" value="1"/>
</dbReference>
<evidence type="ECO:0000259" key="2">
    <source>
        <dbReference type="Pfam" id="PF26578"/>
    </source>
</evidence>
<keyword evidence="1" id="KW-0732">Signal</keyword>
<dbReference type="InterPro" id="IPR039307">
    <property type="entry name" value="LORELEI-like"/>
</dbReference>
<evidence type="ECO:0000313" key="3">
    <source>
        <dbReference type="EMBL" id="KAK1396255.1"/>
    </source>
</evidence>
<comment type="caution">
    <text evidence="3">The sequence shown here is derived from an EMBL/GenBank/DDBJ whole genome shotgun (WGS) entry which is preliminary data.</text>
</comment>
<sequence length="153" mass="16753">MASPPFLHLLLFFLLFSSASSITLSNDIFESQIFPGRSLLQQKPSCGIDFQNQNYTVITSQCKGPTFQAKACCGALKELACPFSDQLNDMKNDCAATLFSYINLHGKYPPGLFANLCHDGKEGLNCDEVLEAKAEQQKSSSAVAAQKQLNFQC</sequence>
<gene>
    <name evidence="3" type="ORF">POM88_006118</name>
</gene>